<dbReference type="UniPathway" id="UPA00326"/>
<evidence type="ECO:0000256" key="3">
    <source>
        <dbReference type="ARBA" id="ARBA00012274"/>
    </source>
</evidence>
<sequence length="698" mass="77787">MVHVKDEGFSPNAIKILKTRYFMKNEKGELIDKKPSDLFLRVAEYIASAEKTPAERKKWADKFFEVMMARDFLPNSPTLTGAGRDMCLSACFVLPIEDSMESIFETVKNAALVHKEGGGTGFDFSQLRPRGSFVHKTQGVASGPVSFLKVIDAATEAVKQGGTRRGANIGILRVDHPDIEEFVTMKRDGKTLNNFNISVAITDEFMQALRHDGYYWLYNPYLKKKTVRKKARDIFKLIVDSAWASGDPGLIFIDRINQFNPTRELGPITATNPCGEQPLHPYESCNLGSINVSNFYDPEKPDEFDWERFAGMIEIAVRFLDNVIDVNKYPLPQIAEMTRSNRRIGLGIMGWADLLLKKKLRYDSPEALDFAEKLASFMREKADEQSEQLGQLKGSFPNINKSIFKGKKRRNATVLTIAPTGTISRLAGCSSSIEPIFAFEFVSKILDGEIRDIHPLYEAWKKEHPDEPLPDYFVTAHELPYEGHIRMQAAFQKYVDNSVSKTINLPNKATAEDVEKAFLLAYELGTKGITIYRDGSKAEQVLYAAAAAKPKLIPRERPVSLPSKTDKIKTGLGNLYVTITFLNDKPFEVFTSIGKSGYSTMADAEAIGRLISLALRSGVDPKEVILQLKGIGGSEPVFTEGGLVQSIPDAVAKVLERHLGEVKENNRDLLRDICPVCGATLPDDKCPICANCGWNKCS</sequence>
<keyword evidence="9" id="KW-0215">Deoxyribonucleotide synthesis</keyword>
<dbReference type="InterPro" id="IPR024434">
    <property type="entry name" value="TSCPD_dom"/>
</dbReference>
<dbReference type="EMBL" id="QUAH01000002">
    <property type="protein sequence ID" value="RFT16772.1"/>
    <property type="molecule type" value="Genomic_DNA"/>
</dbReference>
<dbReference type="Proteomes" id="UP000257323">
    <property type="component" value="Unassembled WGS sequence"/>
</dbReference>
<feature type="domain" description="TSCPD" evidence="17">
    <location>
        <begin position="557"/>
        <end position="659"/>
    </location>
</feature>
<dbReference type="InterPro" id="IPR013509">
    <property type="entry name" value="RNR_lsu_N"/>
</dbReference>
<protein>
    <recommendedName>
        <fullName evidence="4 14">Vitamin B12-dependent ribonucleotide reductase</fullName>
        <ecNumber evidence="3 14">1.17.4.1</ecNumber>
    </recommendedName>
</protein>
<evidence type="ECO:0000256" key="8">
    <source>
        <dbReference type="ARBA" id="ARBA00023002"/>
    </source>
</evidence>
<keyword evidence="7 14" id="KW-0547">Nucleotide-binding</keyword>
<evidence type="ECO:0000256" key="9">
    <source>
        <dbReference type="ARBA" id="ARBA00023116"/>
    </source>
</evidence>
<dbReference type="InterPro" id="IPR000788">
    <property type="entry name" value="RNR_lg_C"/>
</dbReference>
<evidence type="ECO:0000256" key="12">
    <source>
        <dbReference type="ARBA" id="ARBA00025437"/>
    </source>
</evidence>
<evidence type="ECO:0000256" key="10">
    <source>
        <dbReference type="ARBA" id="ARBA00023157"/>
    </source>
</evidence>
<dbReference type="CDD" id="cd02888">
    <property type="entry name" value="RNR_II_dimer"/>
    <property type="match status" value="1"/>
</dbReference>
<accession>A0A3E2BQ57</accession>
<reference evidence="18 19" key="1">
    <citation type="submission" date="2018-08" db="EMBL/GenBank/DDBJ databases">
        <title>Genome analysis of the thermophilic bacterium of the candidate phylum Aminicenantes from deep subsurface aquifer revealed its physiology and ecological role.</title>
        <authorList>
            <person name="Kadnikov V.V."/>
            <person name="Mardanov A.V."/>
            <person name="Beletsky A.V."/>
            <person name="Karnachuk O.V."/>
            <person name="Ravin N.V."/>
        </authorList>
    </citation>
    <scope>NUCLEOTIDE SEQUENCE [LARGE SCALE GENOMIC DNA]</scope>
    <source>
        <strain evidence="18">BY38</strain>
    </source>
</reference>
<evidence type="ECO:0000256" key="4">
    <source>
        <dbReference type="ARBA" id="ARBA00014409"/>
    </source>
</evidence>
<gene>
    <name evidence="18" type="ORF">OP8BY_1385</name>
</gene>
<dbReference type="Gene3D" id="3.20.70.20">
    <property type="match status" value="1"/>
</dbReference>
<keyword evidence="6 14" id="KW-0237">DNA synthesis</keyword>
<evidence type="ECO:0000313" key="18">
    <source>
        <dbReference type="EMBL" id="RFT16772.1"/>
    </source>
</evidence>
<dbReference type="SUPFAM" id="SSF48168">
    <property type="entry name" value="R1 subunit of ribonucleotide reductase, N-terminal domain"/>
    <property type="match status" value="1"/>
</dbReference>
<dbReference type="GO" id="GO:0005524">
    <property type="term" value="F:ATP binding"/>
    <property type="evidence" value="ECO:0007669"/>
    <property type="project" value="InterPro"/>
</dbReference>
<dbReference type="SUPFAM" id="SSF51998">
    <property type="entry name" value="PFL-like glycyl radical enzymes"/>
    <property type="match status" value="1"/>
</dbReference>
<comment type="function">
    <text evidence="12 14">Catalyzes the reduction of ribonucleotides to deoxyribonucleotides. May function to provide a pool of deoxyribonucleotide precursors for DNA repair during oxygen limitation and/or for immediate growth after restoration of oxygen.</text>
</comment>
<evidence type="ECO:0000256" key="7">
    <source>
        <dbReference type="ARBA" id="ARBA00022741"/>
    </source>
</evidence>
<evidence type="ECO:0000259" key="15">
    <source>
        <dbReference type="Pfam" id="PF00317"/>
    </source>
</evidence>
<evidence type="ECO:0000259" key="17">
    <source>
        <dbReference type="Pfam" id="PF12637"/>
    </source>
</evidence>
<evidence type="ECO:0000313" key="19">
    <source>
        <dbReference type="Proteomes" id="UP000257323"/>
    </source>
</evidence>
<dbReference type="InterPro" id="IPR008926">
    <property type="entry name" value="RNR_R1-su_N"/>
</dbReference>
<dbReference type="PANTHER" id="PTHR43371:SF1">
    <property type="entry name" value="RIBONUCLEOSIDE-DIPHOSPHATE REDUCTASE"/>
    <property type="match status" value="1"/>
</dbReference>
<keyword evidence="8 14" id="KW-0560">Oxidoreductase</keyword>
<dbReference type="PANTHER" id="PTHR43371">
    <property type="entry name" value="VITAMIN B12-DEPENDENT RIBONUCLEOTIDE REDUCTASE"/>
    <property type="match status" value="1"/>
</dbReference>
<feature type="domain" description="Ribonucleotide reductase large subunit N-terminal" evidence="15">
    <location>
        <begin position="9"/>
        <end position="85"/>
    </location>
</feature>
<evidence type="ECO:0000259" key="16">
    <source>
        <dbReference type="Pfam" id="PF02867"/>
    </source>
</evidence>
<dbReference type="InterPro" id="IPR013344">
    <property type="entry name" value="RNR_NrdJ/NrdZ"/>
</dbReference>
<evidence type="ECO:0000256" key="13">
    <source>
        <dbReference type="ARBA" id="ARBA00047754"/>
    </source>
</evidence>
<keyword evidence="11 14" id="KW-0170">Cobalt</keyword>
<evidence type="ECO:0000256" key="11">
    <source>
        <dbReference type="ARBA" id="ARBA00023285"/>
    </source>
</evidence>
<dbReference type="NCBIfam" id="TIGR02504">
    <property type="entry name" value="NrdJ_Z"/>
    <property type="match status" value="1"/>
</dbReference>
<dbReference type="Pfam" id="PF02867">
    <property type="entry name" value="Ribonuc_red_lgC"/>
    <property type="match status" value="2"/>
</dbReference>
<dbReference type="GO" id="GO:0031419">
    <property type="term" value="F:cobalamin binding"/>
    <property type="evidence" value="ECO:0007669"/>
    <property type="project" value="UniProtKB-KW"/>
</dbReference>
<dbReference type="AlphaFoldDB" id="A0A3E2BQ57"/>
<evidence type="ECO:0000256" key="1">
    <source>
        <dbReference type="ARBA" id="ARBA00001922"/>
    </source>
</evidence>
<dbReference type="GO" id="GO:0071897">
    <property type="term" value="P:DNA biosynthetic process"/>
    <property type="evidence" value="ECO:0007669"/>
    <property type="project" value="UniProtKB-KW"/>
</dbReference>
<feature type="domain" description="Ribonucleotide reductase large subunit C-terminal" evidence="16">
    <location>
        <begin position="410"/>
        <end position="532"/>
    </location>
</feature>
<dbReference type="GO" id="GO:0009263">
    <property type="term" value="P:deoxyribonucleotide biosynthetic process"/>
    <property type="evidence" value="ECO:0007669"/>
    <property type="project" value="UniProtKB-KW"/>
</dbReference>
<evidence type="ECO:0000256" key="6">
    <source>
        <dbReference type="ARBA" id="ARBA00022634"/>
    </source>
</evidence>
<evidence type="ECO:0000256" key="5">
    <source>
        <dbReference type="ARBA" id="ARBA00022628"/>
    </source>
</evidence>
<feature type="domain" description="Ribonucleotide reductase large subunit C-terminal" evidence="16">
    <location>
        <begin position="89"/>
        <end position="403"/>
    </location>
</feature>
<name>A0A3E2BQ57_9BACT</name>
<dbReference type="Pfam" id="PF00317">
    <property type="entry name" value="Ribonuc_red_lgN"/>
    <property type="match status" value="1"/>
</dbReference>
<proteinExistence type="inferred from homology"/>
<dbReference type="GO" id="GO:0004748">
    <property type="term" value="F:ribonucleoside-diphosphate reductase activity, thioredoxin disulfide as acceptor"/>
    <property type="evidence" value="ECO:0007669"/>
    <property type="project" value="UniProtKB-EC"/>
</dbReference>
<organism evidence="18 19">
    <name type="scientific">Candidatus Saccharicenans subterraneus</name>
    <dbReference type="NCBI Taxonomy" id="2508984"/>
    <lineage>
        <taxon>Bacteria</taxon>
        <taxon>Candidatus Aminicenantota</taxon>
        <taxon>Candidatus Aminicenantia</taxon>
        <taxon>Candidatus Aminicenantales</taxon>
        <taxon>Candidatus Saccharicenantaceae</taxon>
        <taxon>Candidatus Saccharicenans</taxon>
    </lineage>
</organism>
<dbReference type="EC" id="1.17.4.1" evidence="3 14"/>
<dbReference type="PRINTS" id="PR01183">
    <property type="entry name" value="RIBORDTASEM1"/>
</dbReference>
<comment type="caution">
    <text evidence="18">The sequence shown here is derived from an EMBL/GenBank/DDBJ whole genome shotgun (WGS) entry which is preliminary data.</text>
</comment>
<comment type="catalytic activity">
    <reaction evidence="13 14">
        <text>a 2'-deoxyribonucleoside 5'-diphosphate + [thioredoxin]-disulfide + H2O = a ribonucleoside 5'-diphosphate + [thioredoxin]-dithiol</text>
        <dbReference type="Rhea" id="RHEA:23252"/>
        <dbReference type="Rhea" id="RHEA-COMP:10698"/>
        <dbReference type="Rhea" id="RHEA-COMP:10700"/>
        <dbReference type="ChEBI" id="CHEBI:15377"/>
        <dbReference type="ChEBI" id="CHEBI:29950"/>
        <dbReference type="ChEBI" id="CHEBI:50058"/>
        <dbReference type="ChEBI" id="CHEBI:57930"/>
        <dbReference type="ChEBI" id="CHEBI:73316"/>
        <dbReference type="EC" id="1.17.4.1"/>
    </reaction>
</comment>
<dbReference type="InterPro" id="IPR050862">
    <property type="entry name" value="RdRp_reductase_class-2"/>
</dbReference>
<comment type="cofactor">
    <cofactor evidence="1 14">
        <name>adenosylcob(III)alamin</name>
        <dbReference type="ChEBI" id="CHEBI:18408"/>
    </cofactor>
</comment>
<keyword evidence="10" id="KW-1015">Disulfide bond</keyword>
<dbReference type="Pfam" id="PF12637">
    <property type="entry name" value="TSCPD"/>
    <property type="match status" value="1"/>
</dbReference>
<keyword evidence="5 14" id="KW-0846">Cobalamin</keyword>
<evidence type="ECO:0000256" key="2">
    <source>
        <dbReference type="ARBA" id="ARBA00007405"/>
    </source>
</evidence>
<comment type="similarity">
    <text evidence="2 14">Belongs to the ribonucleoside diphosphate reductase class-2 family.</text>
</comment>
<evidence type="ECO:0000256" key="14">
    <source>
        <dbReference type="RuleBase" id="RU364064"/>
    </source>
</evidence>